<evidence type="ECO:0000256" key="5">
    <source>
        <dbReference type="ARBA" id="ARBA00023235"/>
    </source>
</evidence>
<dbReference type="Proteomes" id="UP000830116">
    <property type="component" value="Chromosome"/>
</dbReference>
<dbReference type="NCBIfam" id="TIGR00031">
    <property type="entry name" value="UDP-GALP_mutase"/>
    <property type="match status" value="1"/>
</dbReference>
<reference evidence="7" key="1">
    <citation type="submission" date="2022-03" db="EMBL/GenBank/DDBJ databases">
        <title>Genome Identification and Characterization of new species Bdellovibrio reynosense LBG001 sp. nov. from a Mexico soil sample.</title>
        <authorList>
            <person name="Camilli A."/>
            <person name="Ajao Y."/>
            <person name="Guo X."/>
        </authorList>
    </citation>
    <scope>NUCLEOTIDE SEQUENCE</scope>
    <source>
        <strain evidence="7">LBG001</strain>
    </source>
</reference>
<dbReference type="InterPro" id="IPR015899">
    <property type="entry name" value="UDP-GalPyranose_mutase_C"/>
</dbReference>
<comment type="cofactor">
    <cofactor evidence="1">
        <name>FAD</name>
        <dbReference type="ChEBI" id="CHEBI:57692"/>
    </cofactor>
</comment>
<evidence type="ECO:0000313" key="7">
    <source>
        <dbReference type="EMBL" id="UOF01314.1"/>
    </source>
</evidence>
<keyword evidence="5 7" id="KW-0413">Isomerase</keyword>
<keyword evidence="8" id="KW-1185">Reference proteome</keyword>
<dbReference type="RefSeq" id="WP_243537750.1">
    <property type="nucleotide sequence ID" value="NZ_CP093442.1"/>
</dbReference>
<keyword evidence="3" id="KW-0285">Flavoprotein</keyword>
<feature type="domain" description="UDP-galactopyranose mutase C-terminal" evidence="6">
    <location>
        <begin position="150"/>
        <end position="349"/>
    </location>
</feature>
<dbReference type="SUPFAM" id="SSF54373">
    <property type="entry name" value="FAD-linked reductases, C-terminal domain"/>
    <property type="match status" value="1"/>
</dbReference>
<evidence type="ECO:0000313" key="8">
    <source>
        <dbReference type="Proteomes" id="UP000830116"/>
    </source>
</evidence>
<proteinExistence type="inferred from homology"/>
<dbReference type="SUPFAM" id="SSF51971">
    <property type="entry name" value="Nucleotide-binding domain"/>
    <property type="match status" value="1"/>
</dbReference>
<name>A0ABY4C9A6_9BACT</name>
<evidence type="ECO:0000256" key="4">
    <source>
        <dbReference type="ARBA" id="ARBA00022827"/>
    </source>
</evidence>
<dbReference type="Pfam" id="PF03275">
    <property type="entry name" value="GLF"/>
    <property type="match status" value="1"/>
</dbReference>
<dbReference type="Gene3D" id="3.40.50.720">
    <property type="entry name" value="NAD(P)-binding Rossmann-like Domain"/>
    <property type="match status" value="3"/>
</dbReference>
<comment type="similarity">
    <text evidence="2">Belongs to the UDP-galactopyranose/dTDP-fucopyranose mutase family.</text>
</comment>
<dbReference type="InterPro" id="IPR004379">
    <property type="entry name" value="UDP-GALP_mutase"/>
</dbReference>
<dbReference type="EC" id="5.4.99.9" evidence="7"/>
<evidence type="ECO:0000256" key="2">
    <source>
        <dbReference type="ARBA" id="ARBA00009321"/>
    </source>
</evidence>
<evidence type="ECO:0000256" key="3">
    <source>
        <dbReference type="ARBA" id="ARBA00022630"/>
    </source>
</evidence>
<protein>
    <submittedName>
        <fullName evidence="7">UDP-galactopyranose mutase</fullName>
        <ecNumber evidence="7">5.4.99.9</ecNumber>
    </submittedName>
</protein>
<evidence type="ECO:0000256" key="1">
    <source>
        <dbReference type="ARBA" id="ARBA00001974"/>
    </source>
</evidence>
<dbReference type="Pfam" id="PF13450">
    <property type="entry name" value="NAD_binding_8"/>
    <property type="match status" value="1"/>
</dbReference>
<organism evidence="7 8">
    <name type="scientific">Bdellovibrio reynosensis</name>
    <dbReference type="NCBI Taxonomy" id="2835041"/>
    <lineage>
        <taxon>Bacteria</taxon>
        <taxon>Pseudomonadati</taxon>
        <taxon>Bdellovibrionota</taxon>
        <taxon>Bdellovibrionia</taxon>
        <taxon>Bdellovibrionales</taxon>
        <taxon>Pseudobdellovibrionaceae</taxon>
        <taxon>Bdellovibrio</taxon>
    </lineage>
</organism>
<dbReference type="GO" id="GO:0008767">
    <property type="term" value="F:UDP-galactopyranose mutase activity"/>
    <property type="evidence" value="ECO:0007669"/>
    <property type="project" value="UniProtKB-EC"/>
</dbReference>
<gene>
    <name evidence="7" type="primary">glf</name>
    <name evidence="7" type="ORF">MNR06_16590</name>
</gene>
<sequence>MKTQIGIAGAGFAGAVIARELAETNRYEIHVYDERDHIAGNCHTTRDDDTGIMVHHYGPHIFNTSRQDVWEYVQRWSQFMPFTNRVKAVTAAGVFSLPVNLLTINQFFQKKLTPLEAESFIKELADNKIQEPQTFEEQALKFLGSALYKNFFYGYTKKQWGVEPTELPASILKRLPVRFNYDDNYYNQKYQGIPVEGYTKIVERILDHPNINVKLKSRLNPDDKKNFSHIFWSGPMDGYFQYKLGRLRYRTLKFERFVQDGDFQGNPVINYCEEHVPYTRITEHKHFAPWETHEKTVCFKEYSALCEEKDTPYYPLRLKNDLELLKQYVELAQSENNTTFIGRLGTYRYLDMHVVIGESLDLVRNYLGKENSQWPRFSQNPL</sequence>
<evidence type="ECO:0000259" key="6">
    <source>
        <dbReference type="Pfam" id="PF03275"/>
    </source>
</evidence>
<dbReference type="PANTHER" id="PTHR21197:SF0">
    <property type="entry name" value="UDP-GALACTOPYRANOSE MUTASE"/>
    <property type="match status" value="1"/>
</dbReference>
<dbReference type="PANTHER" id="PTHR21197">
    <property type="entry name" value="UDP-GALACTOPYRANOSE MUTASE"/>
    <property type="match status" value="1"/>
</dbReference>
<keyword evidence="4" id="KW-0274">FAD</keyword>
<dbReference type="EMBL" id="CP093442">
    <property type="protein sequence ID" value="UOF01314.1"/>
    <property type="molecule type" value="Genomic_DNA"/>
</dbReference>
<accession>A0ABY4C9A6</accession>